<dbReference type="SUPFAM" id="SSF88688">
    <property type="entry name" value="Families 57/38 glycoside transferase middle domain"/>
    <property type="match status" value="1"/>
</dbReference>
<dbReference type="InterPro" id="IPR011013">
    <property type="entry name" value="Gal_mutarotase_sf_dom"/>
</dbReference>
<dbReference type="Gene3D" id="2.60.40.1180">
    <property type="entry name" value="Golgi alpha-mannosidase II"/>
    <property type="match status" value="1"/>
</dbReference>
<dbReference type="SMART" id="SM00872">
    <property type="entry name" value="Alpha-mann_mid"/>
    <property type="match status" value="1"/>
</dbReference>
<evidence type="ECO:0000256" key="8">
    <source>
        <dbReference type="ARBA" id="ARBA00023180"/>
    </source>
</evidence>
<keyword evidence="8" id="KW-0325">Glycoprotein</keyword>
<reference evidence="11 12" key="1">
    <citation type="submission" date="2016-03" db="EMBL/GenBank/DDBJ databases">
        <title>EvidentialGene: Evidence-directed Construction of Genes on Genomes.</title>
        <authorList>
            <person name="Gilbert D.G."/>
            <person name="Choi J.-H."/>
            <person name="Mockaitis K."/>
            <person name="Colbourne J."/>
            <person name="Pfrender M."/>
        </authorList>
    </citation>
    <scope>NUCLEOTIDE SEQUENCE [LARGE SCALE GENOMIC DNA]</scope>
    <source>
        <strain evidence="11 12">Xinb3</strain>
        <tissue evidence="11">Complete organism</tissue>
    </source>
</reference>
<evidence type="ECO:0000256" key="6">
    <source>
        <dbReference type="ARBA" id="ARBA00022833"/>
    </source>
</evidence>
<evidence type="ECO:0000256" key="3">
    <source>
        <dbReference type="ARBA" id="ARBA00012752"/>
    </source>
</evidence>
<comment type="catalytic activity">
    <reaction evidence="1">
        <text>Hydrolysis of terminal, non-reducing alpha-D-mannose residues in alpha-D-mannosides.</text>
        <dbReference type="EC" id="3.2.1.24"/>
    </reaction>
</comment>
<keyword evidence="7" id="KW-1015">Disulfide bond</keyword>
<keyword evidence="4 10" id="KW-0479">Metal-binding</keyword>
<dbReference type="OrthoDB" id="2016903at2759"/>
<feature type="signal peptide" evidence="10">
    <location>
        <begin position="1"/>
        <end position="21"/>
    </location>
</feature>
<dbReference type="InterPro" id="IPR011682">
    <property type="entry name" value="Glyco_hydro_38_C"/>
</dbReference>
<gene>
    <name evidence="11" type="ORF">APZ42_023124</name>
</gene>
<dbReference type="SUPFAM" id="SSF74650">
    <property type="entry name" value="Galactose mutarotase-like"/>
    <property type="match status" value="1"/>
</dbReference>
<dbReference type="InterPro" id="IPR011330">
    <property type="entry name" value="Glyco_hydro/deAcase_b/a-brl"/>
</dbReference>
<dbReference type="GO" id="GO:0005764">
    <property type="term" value="C:lysosome"/>
    <property type="evidence" value="ECO:0007669"/>
    <property type="project" value="TreeGrafter"/>
</dbReference>
<dbReference type="FunFam" id="3.20.110.10:FF:000001">
    <property type="entry name" value="Alpha-mannosidase"/>
    <property type="match status" value="1"/>
</dbReference>
<dbReference type="CDD" id="cd10810">
    <property type="entry name" value="GH38N_AMII_LAM_like"/>
    <property type="match status" value="1"/>
</dbReference>
<keyword evidence="5 10" id="KW-0378">Hydrolase</keyword>
<dbReference type="InterPro" id="IPR013780">
    <property type="entry name" value="Glyco_hydro_b"/>
</dbReference>
<evidence type="ECO:0000256" key="10">
    <source>
        <dbReference type="RuleBase" id="RU361199"/>
    </source>
</evidence>
<dbReference type="GO" id="GO:0006013">
    <property type="term" value="P:mannose metabolic process"/>
    <property type="evidence" value="ECO:0007669"/>
    <property type="project" value="InterPro"/>
</dbReference>
<dbReference type="PANTHER" id="PTHR11607">
    <property type="entry name" value="ALPHA-MANNOSIDASE"/>
    <property type="match status" value="1"/>
</dbReference>
<name>A0A0P5C924_9CRUS</name>
<dbReference type="InterPro" id="IPR000602">
    <property type="entry name" value="Glyco_hydro_38_N"/>
</dbReference>
<dbReference type="Pfam" id="PF17677">
    <property type="entry name" value="Glyco_hydro38C2"/>
    <property type="match status" value="1"/>
</dbReference>
<dbReference type="Gene3D" id="2.60.40.1360">
    <property type="match status" value="1"/>
</dbReference>
<comment type="similarity">
    <text evidence="2 10">Belongs to the glycosyl hydrolase 38 family.</text>
</comment>
<comment type="caution">
    <text evidence="11">The sequence shown here is derived from an EMBL/GenBank/DDBJ whole genome shotgun (WGS) entry which is preliminary data.</text>
</comment>
<dbReference type="Proteomes" id="UP000076858">
    <property type="component" value="Unassembled WGS sequence"/>
</dbReference>
<dbReference type="STRING" id="35525.A0A0P5C924"/>
<dbReference type="FunFam" id="2.60.40.1180:FF:000018">
    <property type="entry name" value="Alpha-mannosidase"/>
    <property type="match status" value="1"/>
</dbReference>
<evidence type="ECO:0000313" key="12">
    <source>
        <dbReference type="Proteomes" id="UP000076858"/>
    </source>
</evidence>
<proteinExistence type="inferred from homology"/>
<organism evidence="11 12">
    <name type="scientific">Daphnia magna</name>
    <dbReference type="NCBI Taxonomy" id="35525"/>
    <lineage>
        <taxon>Eukaryota</taxon>
        <taxon>Metazoa</taxon>
        <taxon>Ecdysozoa</taxon>
        <taxon>Arthropoda</taxon>
        <taxon>Crustacea</taxon>
        <taxon>Branchiopoda</taxon>
        <taxon>Diplostraca</taxon>
        <taxon>Cladocera</taxon>
        <taxon>Anomopoda</taxon>
        <taxon>Daphniidae</taxon>
        <taxon>Daphnia</taxon>
    </lineage>
</organism>
<dbReference type="AlphaFoldDB" id="A0A0P5C924"/>
<dbReference type="Gene3D" id="1.20.1270.50">
    <property type="entry name" value="Glycoside hydrolase family 38, central domain"/>
    <property type="match status" value="2"/>
</dbReference>
<evidence type="ECO:0000256" key="2">
    <source>
        <dbReference type="ARBA" id="ARBA00009792"/>
    </source>
</evidence>
<dbReference type="Gene3D" id="2.70.98.30">
    <property type="entry name" value="Golgi alpha-mannosidase II, domain 4"/>
    <property type="match status" value="1"/>
</dbReference>
<evidence type="ECO:0000313" key="11">
    <source>
        <dbReference type="EMBL" id="KZS12062.1"/>
    </source>
</evidence>
<dbReference type="EC" id="3.2.1.-" evidence="10"/>
<keyword evidence="9 10" id="KW-0326">Glycosidase</keyword>
<feature type="chain" id="PRO_5013462013" description="Alpha-mannosidase" evidence="10">
    <location>
        <begin position="22"/>
        <end position="959"/>
    </location>
</feature>
<evidence type="ECO:0000256" key="7">
    <source>
        <dbReference type="ARBA" id="ARBA00023157"/>
    </source>
</evidence>
<sequence length="959" mass="109444">MQKCIITIFSLLYSLLKYGETACYYSSNACPQVEKDFLNVHIVPHSHDDVGWLKTVEQYYYGANNSIQNAGVQYIYDSVLEELWKDSEKKFVSVEMEFFSHWWKEQSSHMKRKTHKVVERGQLEFVGGGWCMNDEAAASYVDIVDQMTLGLKFLNDTFGGCAAPKAVWQIDPFGHSREQASIFAQMGFEYLFLGRIDYQDKASRLSNREMEMTWVASDSLNTSIFTGVLYNTYSPPPGFCFDVLCGDETIVDDPDSPMFNIDRRSKQLVAYILEQSKHYRTNNIIITMGEDFHYQNAHTWYKNLDKLIKYINKVYLSSNIRLFYSTPSCYGEAVKNAFVEALPRKTDDFFPYASDPHAYWTGYFTSRPTFKGLVRHSSNLLRACKQIQAMTVKRRSNVLFQFQRSQAIAQHHDAVTGTAKQHVNNDYLLRLDQGIRSCTKIFSESFNHLLSLNGSTMRQEYCTMLNISQCWTTEQNAPFIVTLYNTVSLRSSHTVRIPVADGSYAVTDHEGRLVASQMVPIAEAVLRLPGRNSTAMNELVFIAEDLPPLGLRSYHVQTPEGKPGKRMLRSRSRTIDLPNEKDVTVSAYGLSLTFDRQTGHLIQVGNEMFKQQLLFYRGMSGNNSRFEFRASGAYIFRPNGTEAFPLQPVTKLTTIFGPIVTEIRQHFSANTMQIFRLHRNASYIELDWILGPIPIEDGIGKEYISRFTVPAIRNNGTFYTDSNGREVLERQLNHQTTYKLNITEPTAGNFYPVNSFAYVEDKLTKMRMTVLNDRAQGVSSLLPGSLEFMIHRRLLHDDAFGVGEALNETAYGVGLAARGTHWLMLGNAGTVARFLAQRMVHPPILMFAPTTFSAEEFRQSYRMELALINRDLPPNVNLLTLEPWDDEGRVLVRFEHFYGVGEDERFSHPVTISLKGLFPTLKIQTVEEVNLAANRHIRTLNADELVLNPMEIRTLIVST</sequence>
<evidence type="ECO:0000256" key="9">
    <source>
        <dbReference type="ARBA" id="ARBA00023295"/>
    </source>
</evidence>
<protein>
    <recommendedName>
        <fullName evidence="3 10">Alpha-mannosidase</fullName>
        <ecNumber evidence="10">3.2.1.-</ecNumber>
    </recommendedName>
</protein>
<evidence type="ECO:0000256" key="1">
    <source>
        <dbReference type="ARBA" id="ARBA00000365"/>
    </source>
</evidence>
<dbReference type="PANTHER" id="PTHR11607:SF3">
    <property type="entry name" value="LYSOSOMAL ALPHA-MANNOSIDASE"/>
    <property type="match status" value="1"/>
</dbReference>
<comment type="cofactor">
    <cofactor evidence="10">
        <name>Zn(2+)</name>
        <dbReference type="ChEBI" id="CHEBI:29105"/>
    </cofactor>
    <text evidence="10">Binds 1 zinc ion per subunit.</text>
</comment>
<dbReference type="SUPFAM" id="SSF88713">
    <property type="entry name" value="Glycoside hydrolase/deacetylase"/>
    <property type="match status" value="1"/>
</dbReference>
<accession>A0A0P5C924</accession>
<keyword evidence="12" id="KW-1185">Reference proteome</keyword>
<dbReference type="InterPro" id="IPR050843">
    <property type="entry name" value="Glycosyl_Hydrlase_38"/>
</dbReference>
<dbReference type="InterPro" id="IPR027291">
    <property type="entry name" value="Glyco_hydro_38_N_sf"/>
</dbReference>
<evidence type="ECO:0000256" key="4">
    <source>
        <dbReference type="ARBA" id="ARBA00022723"/>
    </source>
</evidence>
<dbReference type="GO" id="GO:0030246">
    <property type="term" value="F:carbohydrate binding"/>
    <property type="evidence" value="ECO:0007669"/>
    <property type="project" value="InterPro"/>
</dbReference>
<dbReference type="Pfam" id="PF09261">
    <property type="entry name" value="Alpha-mann_mid"/>
    <property type="match status" value="1"/>
</dbReference>
<dbReference type="FunFam" id="1.20.1270.50:FF:000003">
    <property type="entry name" value="Alpha-mannosidase"/>
    <property type="match status" value="1"/>
</dbReference>
<dbReference type="EMBL" id="LRGB01001409">
    <property type="protein sequence ID" value="KZS12062.1"/>
    <property type="molecule type" value="Genomic_DNA"/>
</dbReference>
<dbReference type="Pfam" id="PF07748">
    <property type="entry name" value="Glyco_hydro_38C"/>
    <property type="match status" value="1"/>
</dbReference>
<keyword evidence="10" id="KW-0732">Signal</keyword>
<dbReference type="GO" id="GO:0046872">
    <property type="term" value="F:metal ion binding"/>
    <property type="evidence" value="ECO:0007669"/>
    <property type="project" value="UniProtKB-KW"/>
</dbReference>
<dbReference type="InterPro" id="IPR037094">
    <property type="entry name" value="Glyco_hydro_38_cen_sf"/>
</dbReference>
<keyword evidence="6 10" id="KW-0862">Zinc</keyword>
<dbReference type="FunFam" id="1.20.1270.50:FF:000002">
    <property type="entry name" value="Alpha-mannosidase"/>
    <property type="match status" value="1"/>
</dbReference>
<evidence type="ECO:0000256" key="5">
    <source>
        <dbReference type="ARBA" id="ARBA00022801"/>
    </source>
</evidence>
<dbReference type="InterPro" id="IPR041147">
    <property type="entry name" value="GH38_C"/>
</dbReference>
<dbReference type="InterPro" id="IPR028995">
    <property type="entry name" value="Glyco_hydro_57/38_cen_sf"/>
</dbReference>
<dbReference type="Pfam" id="PF01074">
    <property type="entry name" value="Glyco_hydro_38N"/>
    <property type="match status" value="1"/>
</dbReference>
<dbReference type="GO" id="GO:0004559">
    <property type="term" value="F:alpha-mannosidase activity"/>
    <property type="evidence" value="ECO:0007669"/>
    <property type="project" value="UniProtKB-EC"/>
</dbReference>
<dbReference type="FunFam" id="2.70.98.30:FF:000003">
    <property type="entry name" value="Alpha-mannosidase"/>
    <property type="match status" value="1"/>
</dbReference>
<dbReference type="Gene3D" id="3.20.110.10">
    <property type="entry name" value="Glycoside hydrolase 38, N terminal domain"/>
    <property type="match status" value="1"/>
</dbReference>
<dbReference type="InterPro" id="IPR015341">
    <property type="entry name" value="Glyco_hydro_38_cen"/>
</dbReference>